<evidence type="ECO:0000313" key="3">
    <source>
        <dbReference type="Proteomes" id="UP000280834"/>
    </source>
</evidence>
<name>A0A0R3QSD4_9BILA</name>
<keyword evidence="1" id="KW-0472">Membrane</keyword>
<feature type="transmembrane region" description="Helical" evidence="1">
    <location>
        <begin position="103"/>
        <end position="121"/>
    </location>
</feature>
<keyword evidence="3" id="KW-1185">Reference proteome</keyword>
<sequence>MAANEETRHSQSGFKTVLRQNTFLFIQRFGNTLNHAANSSSSLQTAISIEGEEKDFRKDLKGSGCGSGQEIMQCYLLISLFVCVIMIVTGGTNIQNCPADNYLPVWMIIYGCTGIAVGFTVTCLGFPVLLSILFVASFVGAARLYPIFTKVQHINNEGIFYCPQSLYLLSFIIVTVDIVLFNIIILSCCAFFVSNLMKSKADLELNSLFYLRKIYES</sequence>
<proteinExistence type="predicted"/>
<feature type="transmembrane region" description="Helical" evidence="1">
    <location>
        <begin position="74"/>
        <end position="91"/>
    </location>
</feature>
<dbReference type="AlphaFoldDB" id="A0A0R3QSD4"/>
<evidence type="ECO:0000313" key="2">
    <source>
        <dbReference type="EMBL" id="VDO29015.1"/>
    </source>
</evidence>
<feature type="transmembrane region" description="Helical" evidence="1">
    <location>
        <begin position="128"/>
        <end position="148"/>
    </location>
</feature>
<feature type="transmembrane region" description="Helical" evidence="1">
    <location>
        <begin position="168"/>
        <end position="193"/>
    </location>
</feature>
<dbReference type="WBParaSite" id="BTMF_0001063601-mRNA-1">
    <property type="protein sequence ID" value="BTMF_0001063601-mRNA-1"/>
    <property type="gene ID" value="BTMF_0001063601"/>
</dbReference>
<dbReference type="Proteomes" id="UP000280834">
    <property type="component" value="Unassembled WGS sequence"/>
</dbReference>
<keyword evidence="1" id="KW-1133">Transmembrane helix</keyword>
<evidence type="ECO:0000313" key="4">
    <source>
        <dbReference type="WBParaSite" id="BTMF_0001063601-mRNA-1"/>
    </source>
</evidence>
<reference evidence="2 3" key="2">
    <citation type="submission" date="2018-11" db="EMBL/GenBank/DDBJ databases">
        <authorList>
            <consortium name="Pathogen Informatics"/>
        </authorList>
    </citation>
    <scope>NUCLEOTIDE SEQUENCE [LARGE SCALE GENOMIC DNA]</scope>
</reference>
<accession>A0A0R3QSD4</accession>
<evidence type="ECO:0000256" key="1">
    <source>
        <dbReference type="SAM" id="Phobius"/>
    </source>
</evidence>
<organism evidence="4">
    <name type="scientific">Brugia timori</name>
    <dbReference type="NCBI Taxonomy" id="42155"/>
    <lineage>
        <taxon>Eukaryota</taxon>
        <taxon>Metazoa</taxon>
        <taxon>Ecdysozoa</taxon>
        <taxon>Nematoda</taxon>
        <taxon>Chromadorea</taxon>
        <taxon>Rhabditida</taxon>
        <taxon>Spirurina</taxon>
        <taxon>Spiruromorpha</taxon>
        <taxon>Filarioidea</taxon>
        <taxon>Onchocercidae</taxon>
        <taxon>Brugia</taxon>
    </lineage>
</organism>
<reference evidence="4" key="1">
    <citation type="submission" date="2017-02" db="UniProtKB">
        <authorList>
            <consortium name="WormBaseParasite"/>
        </authorList>
    </citation>
    <scope>IDENTIFICATION</scope>
</reference>
<gene>
    <name evidence="2" type="ORF">BTMF_LOCUS8670</name>
</gene>
<dbReference type="EMBL" id="UZAG01016535">
    <property type="protein sequence ID" value="VDO29015.1"/>
    <property type="molecule type" value="Genomic_DNA"/>
</dbReference>
<protein>
    <submittedName>
        <fullName evidence="4">Protein lifeguard 4</fullName>
    </submittedName>
</protein>
<keyword evidence="1" id="KW-0812">Transmembrane</keyword>